<dbReference type="EMBL" id="MT142365">
    <property type="protein sequence ID" value="QJA79062.1"/>
    <property type="molecule type" value="Genomic_DNA"/>
</dbReference>
<accession>A0A6M3IGL9</accession>
<proteinExistence type="predicted"/>
<evidence type="ECO:0000313" key="1">
    <source>
        <dbReference type="EMBL" id="QJA55602.1"/>
    </source>
</evidence>
<dbReference type="EMBL" id="MT141168">
    <property type="protein sequence ID" value="QJA55602.1"/>
    <property type="molecule type" value="Genomic_DNA"/>
</dbReference>
<dbReference type="AlphaFoldDB" id="A0A6M3IGL9"/>
<protein>
    <submittedName>
        <fullName evidence="1">Uncharacterized protein</fullName>
    </submittedName>
</protein>
<gene>
    <name evidence="2" type="ORF">MM415A00947_0017</name>
    <name evidence="1" type="ORF">MM415B02028_0012</name>
</gene>
<reference evidence="1" key="1">
    <citation type="submission" date="2020-03" db="EMBL/GenBank/DDBJ databases">
        <title>The deep terrestrial virosphere.</title>
        <authorList>
            <person name="Holmfeldt K."/>
            <person name="Nilsson E."/>
            <person name="Simone D."/>
            <person name="Lopez-Fernandez M."/>
            <person name="Wu X."/>
            <person name="de Brujin I."/>
            <person name="Lundin D."/>
            <person name="Andersson A."/>
            <person name="Bertilsson S."/>
            <person name="Dopson M."/>
        </authorList>
    </citation>
    <scope>NUCLEOTIDE SEQUENCE</scope>
    <source>
        <strain evidence="2">MM415A00947</strain>
        <strain evidence="1">MM415B02028</strain>
    </source>
</reference>
<name>A0A6M3IGL9_9ZZZZ</name>
<evidence type="ECO:0000313" key="2">
    <source>
        <dbReference type="EMBL" id="QJA79062.1"/>
    </source>
</evidence>
<organism evidence="1">
    <name type="scientific">viral metagenome</name>
    <dbReference type="NCBI Taxonomy" id="1070528"/>
    <lineage>
        <taxon>unclassified sequences</taxon>
        <taxon>metagenomes</taxon>
        <taxon>organismal metagenomes</taxon>
    </lineage>
</organism>
<sequence length="55" mass="6204">MSKWDKAEGKVISVRIPEYVYAFIKGRADDLGVTVGEYVRNTLTKGVIKYVNVPE</sequence>